<feature type="region of interest" description="Disordered" evidence="1">
    <location>
        <begin position="44"/>
        <end position="70"/>
    </location>
</feature>
<sequence length="382" mass="42054">MGIGIKSGSAGDIEPSRPPDVAQQYIQNEQRSHPLGVVPIPDHMAPWGDDRPRPVGSHLPGHLPDHLRRDFRDRGGPLRRERLNMFDQAFKADGVFLDVFPIVKALRDQNMHPRQQERRVGSGLDGKPAVGLHRRCRVAGIHHHQLRPTGQRAGEILHHRVMGVFPDVVPDEDDIPGVLPVHRLMASDPAPEGDLSGDLPRSQTEASRRLPYIRAAKGKRQIIPKPEIASRMSEPCHRFRAILIPQAGQRFRRPVQGLLPARLPERPRPTLAGANQRLAQAIRIIKVGNCRLTSTAEAAAAFRIFGVPLHLHHAAVHGVDPHAAAPHAHIAVVVSNPHFLRAVPRPADRTGPQESEHGLPQMREPHPDSSQGSPASKELPTG</sequence>
<feature type="region of interest" description="Disordered" evidence="1">
    <location>
        <begin position="342"/>
        <end position="382"/>
    </location>
</feature>
<comment type="caution">
    <text evidence="2">The sequence shown here is derived from an EMBL/GenBank/DDBJ whole genome shotgun (WGS) entry which is preliminary data.</text>
</comment>
<organism evidence="2 3">
    <name type="scientific">Candidatus Thermoflexus japonica</name>
    <dbReference type="NCBI Taxonomy" id="2035417"/>
    <lineage>
        <taxon>Bacteria</taxon>
        <taxon>Bacillati</taxon>
        <taxon>Chloroflexota</taxon>
        <taxon>Thermoflexia</taxon>
        <taxon>Thermoflexales</taxon>
        <taxon>Thermoflexaceae</taxon>
        <taxon>Thermoflexus</taxon>
    </lineage>
</organism>
<proteinExistence type="predicted"/>
<dbReference type="Proteomes" id="UP000236642">
    <property type="component" value="Unassembled WGS sequence"/>
</dbReference>
<dbReference type="EMBL" id="BEHY01000128">
    <property type="protein sequence ID" value="GBD10214.1"/>
    <property type="molecule type" value="Genomic_DNA"/>
</dbReference>
<dbReference type="AlphaFoldDB" id="A0A2H5Y9T9"/>
<gene>
    <name evidence="2" type="ORF">HRbin22_02481</name>
</gene>
<evidence type="ECO:0000313" key="3">
    <source>
        <dbReference type="Proteomes" id="UP000236642"/>
    </source>
</evidence>
<accession>A0A2H5Y9T9</accession>
<evidence type="ECO:0000256" key="1">
    <source>
        <dbReference type="SAM" id="MobiDB-lite"/>
    </source>
</evidence>
<protein>
    <submittedName>
        <fullName evidence="2">Uncharacterized protein</fullName>
    </submittedName>
</protein>
<evidence type="ECO:0000313" key="2">
    <source>
        <dbReference type="EMBL" id="GBD10214.1"/>
    </source>
</evidence>
<feature type="region of interest" description="Disordered" evidence="1">
    <location>
        <begin position="186"/>
        <end position="206"/>
    </location>
</feature>
<name>A0A2H5Y9T9_9CHLR</name>
<reference evidence="3" key="1">
    <citation type="submission" date="2017-09" db="EMBL/GenBank/DDBJ databases">
        <title>Metaegenomics of thermophilic ammonia-oxidizing enrichment culture.</title>
        <authorList>
            <person name="Kato S."/>
            <person name="Suzuki K."/>
        </authorList>
    </citation>
    <scope>NUCLEOTIDE SEQUENCE [LARGE SCALE GENOMIC DNA]</scope>
</reference>